<feature type="domain" description="N-acetyltransferase" evidence="2">
    <location>
        <begin position="21"/>
        <end position="173"/>
    </location>
</feature>
<dbReference type="Gene3D" id="3.40.630.30">
    <property type="match status" value="1"/>
</dbReference>
<dbReference type="SUPFAM" id="SSF55729">
    <property type="entry name" value="Acyl-CoA N-acyltransferases (Nat)"/>
    <property type="match status" value="1"/>
</dbReference>
<dbReference type="KEGG" id="ifn:GM661_07435"/>
<keyword evidence="1" id="KW-0472">Membrane</keyword>
<keyword evidence="1" id="KW-0812">Transmembrane</keyword>
<evidence type="ECO:0000259" key="2">
    <source>
        <dbReference type="PROSITE" id="PS51186"/>
    </source>
</evidence>
<reference evidence="3" key="1">
    <citation type="submission" date="2019-12" db="EMBL/GenBank/DDBJ databases">
        <authorList>
            <person name="zhang j."/>
            <person name="sun C.M."/>
        </authorList>
    </citation>
    <scope>NUCLEOTIDE SEQUENCE</scope>
    <source>
        <strain evidence="3">NS-1</strain>
    </source>
</reference>
<protein>
    <submittedName>
        <fullName evidence="3">GNAT family N-acetyltransferase</fullName>
    </submittedName>
</protein>
<name>A0A8A7K8P1_9FIRM</name>
<dbReference type="AlphaFoldDB" id="A0A8A7K8P1"/>
<proteinExistence type="predicted"/>
<sequence length="173" mass="20208">MKSKLKNLQTKEGVIIVVVNMKIDNIVYHPDSVEKVSNWIYKEFVEEKGEKSLEFVIERFKNRNIDEFPISFIAIVNGMCAGVISIFDNDLGTREDLTPWLAGLYVDENFRGNKIAEALINTVFKKCKEMGYTKIYLRTEHTAEYYQKRGWTFLENTVDEYGEETTVFYMSLK</sequence>
<dbReference type="PROSITE" id="PS51186">
    <property type="entry name" value="GNAT"/>
    <property type="match status" value="1"/>
</dbReference>
<feature type="transmembrane region" description="Helical" evidence="1">
    <location>
        <begin position="68"/>
        <end position="87"/>
    </location>
</feature>
<organism evidence="3 4">
    <name type="scientific">Iocasia fonsfrigidae</name>
    <dbReference type="NCBI Taxonomy" id="2682810"/>
    <lineage>
        <taxon>Bacteria</taxon>
        <taxon>Bacillati</taxon>
        <taxon>Bacillota</taxon>
        <taxon>Clostridia</taxon>
        <taxon>Halanaerobiales</taxon>
        <taxon>Halanaerobiaceae</taxon>
        <taxon>Iocasia</taxon>
    </lineage>
</organism>
<dbReference type="EMBL" id="CP046640">
    <property type="protein sequence ID" value="QTL97831.1"/>
    <property type="molecule type" value="Genomic_DNA"/>
</dbReference>
<evidence type="ECO:0000313" key="3">
    <source>
        <dbReference type="EMBL" id="QTL97831.1"/>
    </source>
</evidence>
<dbReference type="GO" id="GO:0016747">
    <property type="term" value="F:acyltransferase activity, transferring groups other than amino-acyl groups"/>
    <property type="evidence" value="ECO:0007669"/>
    <property type="project" value="InterPro"/>
</dbReference>
<dbReference type="InterPro" id="IPR016181">
    <property type="entry name" value="Acyl_CoA_acyltransferase"/>
</dbReference>
<keyword evidence="1" id="KW-1133">Transmembrane helix</keyword>
<evidence type="ECO:0000256" key="1">
    <source>
        <dbReference type="SAM" id="Phobius"/>
    </source>
</evidence>
<evidence type="ECO:0000313" key="4">
    <source>
        <dbReference type="Proteomes" id="UP000665020"/>
    </source>
</evidence>
<keyword evidence="4" id="KW-1185">Reference proteome</keyword>
<accession>A0A8A7K8P1</accession>
<dbReference type="Proteomes" id="UP000665020">
    <property type="component" value="Chromosome"/>
</dbReference>
<dbReference type="CDD" id="cd04301">
    <property type="entry name" value="NAT_SF"/>
    <property type="match status" value="1"/>
</dbReference>
<dbReference type="Pfam" id="PF00583">
    <property type="entry name" value="Acetyltransf_1"/>
    <property type="match status" value="1"/>
</dbReference>
<gene>
    <name evidence="3" type="ORF">GM661_07435</name>
</gene>
<dbReference type="InterPro" id="IPR000182">
    <property type="entry name" value="GNAT_dom"/>
</dbReference>